<comment type="function">
    <text evidence="4">Involved in peroxisome biosynthesis and integrity. Assembles membrane vesicles before the matrix proteins are translocated. As a docking factor for PEX19, is necessary for the import of peroxisomal membrane proteins in the peroxisomes.</text>
</comment>
<evidence type="ECO:0000256" key="5">
    <source>
        <dbReference type="ARBA" id="ARBA00029630"/>
    </source>
</evidence>
<evidence type="ECO:0000256" key="4">
    <source>
        <dbReference type="ARBA" id="ARBA00025338"/>
    </source>
</evidence>
<dbReference type="Proteomes" id="UP000095281">
    <property type="component" value="Unplaced"/>
</dbReference>
<dbReference type="OMA" id="KCQISIL"/>
<dbReference type="GO" id="GO:0005778">
    <property type="term" value="C:peroxisomal membrane"/>
    <property type="evidence" value="ECO:0007669"/>
    <property type="project" value="InterPro"/>
</dbReference>
<evidence type="ECO:0000313" key="6">
    <source>
        <dbReference type="Proteomes" id="UP000095281"/>
    </source>
</evidence>
<dbReference type="GO" id="GO:0045046">
    <property type="term" value="P:protein import into peroxisome membrane"/>
    <property type="evidence" value="ECO:0007669"/>
    <property type="project" value="TreeGrafter"/>
</dbReference>
<evidence type="ECO:0000256" key="3">
    <source>
        <dbReference type="ARBA" id="ARBA00022593"/>
    </source>
</evidence>
<dbReference type="Pfam" id="PF04882">
    <property type="entry name" value="Peroxin-3"/>
    <property type="match status" value="1"/>
</dbReference>
<proteinExistence type="predicted"/>
<comment type="subunit">
    <text evidence="1">Interacts with PEX19.</text>
</comment>
<organism evidence="6 7">
    <name type="scientific">Meloidogyne hapla</name>
    <name type="common">Root-knot nematode worm</name>
    <dbReference type="NCBI Taxonomy" id="6305"/>
    <lineage>
        <taxon>Eukaryota</taxon>
        <taxon>Metazoa</taxon>
        <taxon>Ecdysozoa</taxon>
        <taxon>Nematoda</taxon>
        <taxon>Chromadorea</taxon>
        <taxon>Rhabditida</taxon>
        <taxon>Tylenchina</taxon>
        <taxon>Tylenchomorpha</taxon>
        <taxon>Tylenchoidea</taxon>
        <taxon>Meloidogynidae</taxon>
        <taxon>Meloidogyninae</taxon>
        <taxon>Meloidogyne</taxon>
    </lineage>
</organism>
<dbReference type="InterPro" id="IPR006966">
    <property type="entry name" value="Peroxin-3"/>
</dbReference>
<dbReference type="AlphaFoldDB" id="A0A1I8BKD7"/>
<dbReference type="WBParaSite" id="MhA1_Contig30.frz3.gene13">
    <property type="protein sequence ID" value="MhA1_Contig30.frz3.gene13"/>
    <property type="gene ID" value="MhA1_Contig30.frz3.gene13"/>
</dbReference>
<dbReference type="PANTHER" id="PTHR28080">
    <property type="entry name" value="PEROXISOMAL BIOGENESIS FACTOR 3"/>
    <property type="match status" value="1"/>
</dbReference>
<dbReference type="GO" id="GO:0030674">
    <property type="term" value="F:protein-macromolecule adaptor activity"/>
    <property type="evidence" value="ECO:0007669"/>
    <property type="project" value="TreeGrafter"/>
</dbReference>
<evidence type="ECO:0000256" key="2">
    <source>
        <dbReference type="ARBA" id="ARBA00014294"/>
    </source>
</evidence>
<keyword evidence="3" id="KW-0962">Peroxisome biogenesis</keyword>
<name>A0A1I8BKD7_MELHA</name>
<evidence type="ECO:0000256" key="1">
    <source>
        <dbReference type="ARBA" id="ARBA00011494"/>
    </source>
</evidence>
<sequence length="401" mass="46045">MFSTIDFINRHKRKIAAGTVAAVATAYGAKRLMESTAFNDFVRQPFSLLQKTEDQQRDECLVEERLKLMIEMNQQACDKILYKIAVQLKVKLDQTFDTDSLLEELSTPELDAKRKIEIWERLKVLSLSKIFSAITIFSLVTIVLKAQRTILCQIACTELLQNTKQGRNNDASSIYNDGIKLLKSFFYDDIECSGEDIHQQSTTSKINLNKNVQIIFCDSIQYLLTEGLTSLLQLIEQICLQIFEKINLAEKFNFMDFHFLLEQTIAKIKKIGEEKNFSNFVVPREKLNLSALNPVDRQNLENLFSQLLLILHSKHCRTLMDELINKYFDNILKFLDDILIEGTSLQFAKLIPKICQLFGSIVSTNKNSIFCSALSSEELKQFVQFIMDGNLLEQNEGIFAN</sequence>
<accession>A0A1I8BKD7</accession>
<keyword evidence="6" id="KW-1185">Reference proteome</keyword>
<reference evidence="7" key="1">
    <citation type="submission" date="2016-11" db="UniProtKB">
        <authorList>
            <consortium name="WormBaseParasite"/>
        </authorList>
    </citation>
    <scope>IDENTIFICATION</scope>
</reference>
<evidence type="ECO:0000313" key="7">
    <source>
        <dbReference type="WBParaSite" id="MhA1_Contig30.frz3.gene13"/>
    </source>
</evidence>
<dbReference type="PANTHER" id="PTHR28080:SF1">
    <property type="entry name" value="PEROXISOMAL BIOGENESIS FACTOR 3"/>
    <property type="match status" value="1"/>
</dbReference>
<protein>
    <recommendedName>
        <fullName evidence="2">Peroxisomal biogenesis factor 3</fullName>
    </recommendedName>
    <alternativeName>
        <fullName evidence="5">Peroxisomal assembly protein PEX3</fullName>
    </alternativeName>
</protein>